<evidence type="ECO:0000256" key="10">
    <source>
        <dbReference type="SAM" id="Phobius"/>
    </source>
</evidence>
<keyword evidence="2 10" id="KW-0812">Transmembrane</keyword>
<feature type="domain" description="Tyrosine-protein phosphatase" evidence="11">
    <location>
        <begin position="1245"/>
        <end position="1496"/>
    </location>
</feature>
<accession>A0AA35WHE3</accession>
<dbReference type="SMART" id="SM00404">
    <property type="entry name" value="PTPc_motif"/>
    <property type="match status" value="2"/>
</dbReference>
<comment type="subcellular location">
    <subcellularLocation>
        <location evidence="1">Membrane</location>
        <topology evidence="1">Single-pass type I membrane protein</topology>
    </subcellularLocation>
</comment>
<dbReference type="InterPro" id="IPR003961">
    <property type="entry name" value="FN3_dom"/>
</dbReference>
<dbReference type="InterPro" id="IPR000242">
    <property type="entry name" value="PTP_cat"/>
</dbReference>
<feature type="domain" description="Fibronectin type-III" evidence="13">
    <location>
        <begin position="53"/>
        <end position="144"/>
    </location>
</feature>
<feature type="region of interest" description="Disordered" evidence="9">
    <location>
        <begin position="1509"/>
        <end position="1553"/>
    </location>
</feature>
<dbReference type="SMART" id="SM00060">
    <property type="entry name" value="FN3"/>
    <property type="match status" value="6"/>
</dbReference>
<dbReference type="PANTHER" id="PTHR46957:SF6">
    <property type="entry name" value="PROTEIN-TYROSINE-PHOSPHATASE"/>
    <property type="match status" value="1"/>
</dbReference>
<feature type="compositionally biased region" description="Polar residues" evidence="9">
    <location>
        <begin position="1570"/>
        <end position="1581"/>
    </location>
</feature>
<keyword evidence="6 10" id="KW-1133">Transmembrane helix</keyword>
<keyword evidence="15" id="KW-1185">Reference proteome</keyword>
<evidence type="ECO:0000313" key="14">
    <source>
        <dbReference type="EMBL" id="CAI8013797.1"/>
    </source>
</evidence>
<dbReference type="CDD" id="cd00063">
    <property type="entry name" value="FN3"/>
    <property type="match status" value="5"/>
</dbReference>
<dbReference type="Proteomes" id="UP001174909">
    <property type="component" value="Unassembled WGS sequence"/>
</dbReference>
<dbReference type="FunFam" id="3.90.190.10:FF:000062">
    <property type="entry name" value="Receptor-type tyrosine-protein phosphatase kappa"/>
    <property type="match status" value="1"/>
</dbReference>
<dbReference type="Pfam" id="PF00041">
    <property type="entry name" value="fn3"/>
    <property type="match status" value="5"/>
</dbReference>
<proteinExistence type="predicted"/>
<feature type="domain" description="Fibronectin type-III" evidence="13">
    <location>
        <begin position="427"/>
        <end position="532"/>
    </location>
</feature>
<evidence type="ECO:0000256" key="6">
    <source>
        <dbReference type="ARBA" id="ARBA00022989"/>
    </source>
</evidence>
<feature type="transmembrane region" description="Helical" evidence="10">
    <location>
        <begin position="853"/>
        <end position="886"/>
    </location>
</feature>
<dbReference type="PROSITE" id="PS50055">
    <property type="entry name" value="TYR_PHOSPHATASE_PTP"/>
    <property type="match status" value="2"/>
</dbReference>
<dbReference type="EMBL" id="CASHTH010001294">
    <property type="protein sequence ID" value="CAI8013797.1"/>
    <property type="molecule type" value="Genomic_DNA"/>
</dbReference>
<feature type="domain" description="Fibronectin type-III" evidence="13">
    <location>
        <begin position="317"/>
        <end position="409"/>
    </location>
</feature>
<dbReference type="InterPro" id="IPR000387">
    <property type="entry name" value="Tyr_Pase_dom"/>
</dbReference>
<dbReference type="PROSITE" id="PS50853">
    <property type="entry name" value="FN3"/>
    <property type="match status" value="6"/>
</dbReference>
<keyword evidence="7 10" id="KW-0472">Membrane</keyword>
<dbReference type="InterPro" id="IPR016130">
    <property type="entry name" value="Tyr_Pase_AS"/>
</dbReference>
<feature type="region of interest" description="Disordered" evidence="9">
    <location>
        <begin position="1570"/>
        <end position="1653"/>
    </location>
</feature>
<name>A0AA35WHE3_GEOBA</name>
<dbReference type="GO" id="GO:0016020">
    <property type="term" value="C:membrane"/>
    <property type="evidence" value="ECO:0007669"/>
    <property type="project" value="UniProtKB-SubCell"/>
</dbReference>
<evidence type="ECO:0000256" key="9">
    <source>
        <dbReference type="SAM" id="MobiDB-lite"/>
    </source>
</evidence>
<keyword evidence="8" id="KW-0325">Glycoprotein</keyword>
<keyword evidence="5" id="KW-0904">Protein phosphatase</keyword>
<feature type="compositionally biased region" description="Low complexity" evidence="9">
    <location>
        <begin position="1517"/>
        <end position="1526"/>
    </location>
</feature>
<dbReference type="PROSITE" id="PS50056">
    <property type="entry name" value="TYR_PHOSPHATASE_2"/>
    <property type="match status" value="2"/>
</dbReference>
<feature type="compositionally biased region" description="Low complexity" evidence="9">
    <location>
        <begin position="1613"/>
        <end position="1629"/>
    </location>
</feature>
<keyword evidence="4" id="KW-0378">Hydrolase</keyword>
<evidence type="ECO:0000256" key="5">
    <source>
        <dbReference type="ARBA" id="ARBA00022912"/>
    </source>
</evidence>
<dbReference type="SUPFAM" id="SSF49265">
    <property type="entry name" value="Fibronectin type III"/>
    <property type="match status" value="4"/>
</dbReference>
<protein>
    <submittedName>
        <fullName evidence="14">Receptor-type tyrosine-protein phosphatase delta</fullName>
    </submittedName>
</protein>
<dbReference type="PRINTS" id="PR00700">
    <property type="entry name" value="PRTYPHPHTASE"/>
</dbReference>
<evidence type="ECO:0000259" key="11">
    <source>
        <dbReference type="PROSITE" id="PS50055"/>
    </source>
</evidence>
<dbReference type="PROSITE" id="PS00383">
    <property type="entry name" value="TYR_PHOSPHATASE_1"/>
    <property type="match status" value="2"/>
</dbReference>
<feature type="region of interest" description="Disordered" evidence="9">
    <location>
        <begin position="897"/>
        <end position="925"/>
    </location>
</feature>
<evidence type="ECO:0000256" key="8">
    <source>
        <dbReference type="ARBA" id="ARBA00023180"/>
    </source>
</evidence>
<keyword evidence="14" id="KW-0675">Receptor</keyword>
<evidence type="ECO:0000259" key="12">
    <source>
        <dbReference type="PROSITE" id="PS50056"/>
    </source>
</evidence>
<dbReference type="InterPro" id="IPR050713">
    <property type="entry name" value="RTP_Phos/Ushers"/>
</dbReference>
<dbReference type="Gene3D" id="3.90.190.10">
    <property type="entry name" value="Protein tyrosine phosphatase superfamily"/>
    <property type="match status" value="2"/>
</dbReference>
<feature type="domain" description="Tyrosine specific protein phosphatases" evidence="12">
    <location>
        <begin position="1414"/>
        <end position="1487"/>
    </location>
</feature>
<feature type="domain" description="Tyrosine specific protein phosphatases" evidence="12">
    <location>
        <begin position="1137"/>
        <end position="1212"/>
    </location>
</feature>
<evidence type="ECO:0000259" key="13">
    <source>
        <dbReference type="PROSITE" id="PS50853"/>
    </source>
</evidence>
<evidence type="ECO:0000256" key="2">
    <source>
        <dbReference type="ARBA" id="ARBA00022692"/>
    </source>
</evidence>
<keyword evidence="3" id="KW-0732">Signal</keyword>
<evidence type="ECO:0000256" key="4">
    <source>
        <dbReference type="ARBA" id="ARBA00022801"/>
    </source>
</evidence>
<dbReference type="SUPFAM" id="SSF52799">
    <property type="entry name" value="(Phosphotyrosine protein) phosphatases II"/>
    <property type="match status" value="2"/>
</dbReference>
<feature type="domain" description="Fibronectin type-III" evidence="13">
    <location>
        <begin position="620"/>
        <end position="707"/>
    </location>
</feature>
<dbReference type="InterPro" id="IPR029021">
    <property type="entry name" value="Prot-tyrosine_phosphatase-like"/>
</dbReference>
<dbReference type="InterPro" id="IPR003595">
    <property type="entry name" value="Tyr_Pase_cat"/>
</dbReference>
<reference evidence="14" key="1">
    <citation type="submission" date="2023-03" db="EMBL/GenBank/DDBJ databases">
        <authorList>
            <person name="Steffen K."/>
            <person name="Cardenas P."/>
        </authorList>
    </citation>
    <scope>NUCLEOTIDE SEQUENCE</scope>
</reference>
<feature type="domain" description="Fibronectin type-III" evidence="13">
    <location>
        <begin position="1"/>
        <end position="46"/>
    </location>
</feature>
<dbReference type="InterPro" id="IPR013783">
    <property type="entry name" value="Ig-like_fold"/>
</dbReference>
<feature type="domain" description="Tyrosine-protein phosphatase" evidence="11">
    <location>
        <begin position="964"/>
        <end position="1221"/>
    </location>
</feature>
<dbReference type="InterPro" id="IPR036116">
    <property type="entry name" value="FN3_sf"/>
</dbReference>
<dbReference type="GO" id="GO:0004725">
    <property type="term" value="F:protein tyrosine phosphatase activity"/>
    <property type="evidence" value="ECO:0007669"/>
    <property type="project" value="InterPro"/>
</dbReference>
<evidence type="ECO:0000256" key="3">
    <source>
        <dbReference type="ARBA" id="ARBA00022729"/>
    </source>
</evidence>
<feature type="domain" description="Fibronectin type-III" evidence="13">
    <location>
        <begin position="221"/>
        <end position="316"/>
    </location>
</feature>
<comment type="caution">
    <text evidence="14">The sequence shown here is derived from an EMBL/GenBank/DDBJ whole genome shotgun (WGS) entry which is preliminary data.</text>
</comment>
<evidence type="ECO:0000313" key="15">
    <source>
        <dbReference type="Proteomes" id="UP001174909"/>
    </source>
</evidence>
<evidence type="ECO:0000256" key="1">
    <source>
        <dbReference type="ARBA" id="ARBA00004479"/>
    </source>
</evidence>
<dbReference type="Gene3D" id="2.60.40.10">
    <property type="entry name" value="Immunoglobulins"/>
    <property type="match status" value="5"/>
</dbReference>
<feature type="compositionally biased region" description="Polar residues" evidence="9">
    <location>
        <begin position="1639"/>
        <end position="1653"/>
    </location>
</feature>
<organism evidence="14 15">
    <name type="scientific">Geodia barretti</name>
    <name type="common">Barrett's horny sponge</name>
    <dbReference type="NCBI Taxonomy" id="519541"/>
    <lineage>
        <taxon>Eukaryota</taxon>
        <taxon>Metazoa</taxon>
        <taxon>Porifera</taxon>
        <taxon>Demospongiae</taxon>
        <taxon>Heteroscleromorpha</taxon>
        <taxon>Tetractinellida</taxon>
        <taxon>Astrophorina</taxon>
        <taxon>Geodiidae</taxon>
        <taxon>Geodia</taxon>
    </lineage>
</organism>
<dbReference type="SMART" id="SM00194">
    <property type="entry name" value="PTPc"/>
    <property type="match status" value="2"/>
</dbReference>
<evidence type="ECO:0000256" key="7">
    <source>
        <dbReference type="ARBA" id="ARBA00023136"/>
    </source>
</evidence>
<dbReference type="PANTHER" id="PTHR46957">
    <property type="entry name" value="CYTOKINE RECEPTOR"/>
    <property type="match status" value="1"/>
</dbReference>
<gene>
    <name evidence="14" type="ORF">GBAR_LOCUS8694</name>
</gene>
<sequence length="1728" mass="186934">MFLVIPNSFKITSLLPYACYLVKVSATSPAGRGEPSSILYIMTYAGVPQVHNTVVEPSLSHYSPRSVLLEWTIHPDILSTSYASTWVNVSSAASGPKPKEVTGSPVEVGELEPNTHYNISLTVKFEGGGFGPPVLLMTTTPEDAEHAPIAKSLYTLYMNPPYCSVWRTGSFVVGQSELESSVVMLPLSLLSLLSCLALLGSAADDLGSGSGSGSAAAPSSPPRNLEVSMVTATTALVSWDPPLSPNGVVVSYNISYQPSDGSLNSVDMAVGGGIESQVLTDLRPFTFYNVSVLASTGEGAGPTNNTQFLTEQTAPQAPNILQHFPVSSTALWLSWQLEGRVPGILSGFNVTYTTDSLATNRFMELGPSNESVVLEGLEVWTQYEVCVVASTVGGGPGNSSCVTLRTLSAGQSLSLLCLRQQEDYCLPPAAPEVAVRNVSLVPLCPPSLMVVWAPVEPSLLNGPAEESVYVIFWQEREGRGNGRAEVDYSDTTTSGLVTGLNVDTAYSVSVALANNNGSGPNSTAVEEENPSLWSEVTLDLVRTFLLVSWQPPSPSPSFLSFNFTLTISSANGDEIHSTHDTSITIADLIPGTNYDVTIRTDGGCGSGEPVAMTTTTLEALPGPPVISIATVSASSVAIQLKEPLMPNGVITGFMVECAGSGEVSVAESYYICSGLEADSAVSVRVRAVNGAGLGDLATINTSTACQSEEPKVEETAAQSVTVQISEGCYAETGVLVVVQEVGGEPRPLGSYSVEELVELTLEYSSGRQKRQATGVYIAANISRGMRSLFELGDGMKYGGYTNHPLMSDTKYRVGVVSMSDTASQPDTIVTSPDFTTRKAVGSTQPTQTDETGFPVVVAAAVGGGLLFLLLLTITIIIAIATLICCYRSRRGNLTLDMQGKGSTHSFERSASVRLSGRRGNKPADPVEEYRANYHTEALEAHPPVPVDGFVNKLLVMKTNDNQLFLGEFGSIEMNPQQPCSVAELPVNRGKNRYHNILPYDHSRVKLSHGKGHGDYINASYCSGFMKVQGFIATQGPLPETVPDFWRLVWEQNARTVVMLTNAQERLKTKCEVYWPREVGCSVVYGAIEVTLTDFTQLADYTIRSLTINKAGSGKEGREIKQFHFTSWPDHGVPQFATAMLAMVRRVMAFHSCETGPMVVHCSAGVGRTGTFIVIYSMIERMKANRRTVDVYGHVSLLRTQRNYMVQTEDQYFFIYEAVAEVIVCGDTEVTLDQLEEYVNDILAAKNRYVNVLPYESRRVILQYQRAQEGSDYINASFIDGYYYRNAFIATQGPLQNTLADFWRMVWEHNVPVIVMLTKCKEKGTVSVMPASGGAEIPSPLLQERSAKYWPADIGQSLSCGLYSVEMTLERRSEHYTYRDIVLVDTQTGRRRQVRHFHYLSWPEVGVPSSSVTLLDFLREVQKNFATLNTRSPITVHCSNGIGRTGVFIALHILLERMVTEGLVDVFQTIKNLRIQRPAMVQTLEQYQFCYTAALDYLETSDLANQLRTSTRSESHSLRAASNASELRSSRRSLNRNDSLRSSAKRSSRNLEISQVGNGVSTTVYGDSEATSTFSSTQQNLSVAKRASQEDPFQRVPQGNGGEGVPSASPLPPSLSSTPQLLPNLSQSSQDHPTLPPSSLLHSNTLPSRGGSSSLLQTHVAAGSASASQSSLGYSGVTAYPVSSFRGRDSGGQMSSQTSLEREIAALTMNINNSNSNDTSRVVNVYIEP</sequence>
<dbReference type="Pfam" id="PF00102">
    <property type="entry name" value="Y_phosphatase"/>
    <property type="match status" value="2"/>
</dbReference>